<dbReference type="Proteomes" id="UP000028505">
    <property type="component" value="Chromosome"/>
</dbReference>
<protein>
    <recommendedName>
        <fullName evidence="3">DUF2316 family protein</fullName>
    </recommendedName>
</protein>
<evidence type="ECO:0000313" key="2">
    <source>
        <dbReference type="Proteomes" id="UP000028505"/>
    </source>
</evidence>
<dbReference type="InterPro" id="IPR018757">
    <property type="entry name" value="DUF2316"/>
</dbReference>
<sequence length="60" mass="7060">MEQIITLKSGVLEYPWIIRAYLLSRAETQGVELTPFMALRGNPHDYWFLDDDFIDRGEID</sequence>
<reference evidence="1 2" key="1">
    <citation type="submission" date="2014-06" db="EMBL/GenBank/DDBJ databases">
        <authorList>
            <person name="Zhao X."/>
        </authorList>
    </citation>
    <scope>NUCLEOTIDE SEQUENCE [LARGE SCALE GENOMIC DNA]</scope>
    <source>
        <strain evidence="1 2">BXY01</strain>
    </source>
</reference>
<name>A0A7U4KDS2_BIFLN</name>
<evidence type="ECO:0000313" key="1">
    <source>
        <dbReference type="EMBL" id="AIF90542.1"/>
    </source>
</evidence>
<evidence type="ECO:0008006" key="3">
    <source>
        <dbReference type="Google" id="ProtNLM"/>
    </source>
</evidence>
<dbReference type="EMBL" id="CP008885">
    <property type="protein sequence ID" value="AIF90542.1"/>
    <property type="molecule type" value="Genomic_DNA"/>
</dbReference>
<gene>
    <name evidence="1" type="ORF">GS08_05235</name>
</gene>
<organism evidence="1 2">
    <name type="scientific">Bifidobacterium longum</name>
    <dbReference type="NCBI Taxonomy" id="216816"/>
    <lineage>
        <taxon>Bacteria</taxon>
        <taxon>Bacillati</taxon>
        <taxon>Actinomycetota</taxon>
        <taxon>Actinomycetes</taxon>
        <taxon>Bifidobacteriales</taxon>
        <taxon>Bifidobacteriaceae</taxon>
        <taxon>Bifidobacterium</taxon>
    </lineage>
</organism>
<dbReference type="Pfam" id="PF10078">
    <property type="entry name" value="DUF2316"/>
    <property type="match status" value="1"/>
</dbReference>
<accession>A0A7U4KDS2</accession>
<reference evidence="1 2" key="2">
    <citation type="submission" date="2014-07" db="EMBL/GenBank/DDBJ databases">
        <title>Bifidobacterium longum genome.</title>
        <authorList>
            <person name="Yuan J."/>
            <person name="Wei X."/>
            <person name="Li H."/>
            <person name="Liu W."/>
            <person name="Wang X."/>
        </authorList>
    </citation>
    <scope>NUCLEOTIDE SEQUENCE [LARGE SCALE GENOMIC DNA]</scope>
    <source>
        <strain evidence="1 2">BXY01</strain>
    </source>
</reference>
<dbReference type="AlphaFoldDB" id="A0A7U4KDS2"/>
<proteinExistence type="predicted"/>
<dbReference type="RefSeq" id="WP_013140740.1">
    <property type="nucleotide sequence ID" value="NZ_CP008885.1"/>
</dbReference>
<dbReference type="KEGG" id="blx:GS08_05235"/>